<comment type="caution">
    <text evidence="1">The sequence shown here is derived from an EMBL/GenBank/DDBJ whole genome shotgun (WGS) entry which is preliminary data.</text>
</comment>
<organism evidence="1 2">
    <name type="scientific">Canavalia gladiata</name>
    <name type="common">Sword bean</name>
    <name type="synonym">Dolichos gladiatus</name>
    <dbReference type="NCBI Taxonomy" id="3824"/>
    <lineage>
        <taxon>Eukaryota</taxon>
        <taxon>Viridiplantae</taxon>
        <taxon>Streptophyta</taxon>
        <taxon>Embryophyta</taxon>
        <taxon>Tracheophyta</taxon>
        <taxon>Spermatophyta</taxon>
        <taxon>Magnoliopsida</taxon>
        <taxon>eudicotyledons</taxon>
        <taxon>Gunneridae</taxon>
        <taxon>Pentapetalae</taxon>
        <taxon>rosids</taxon>
        <taxon>fabids</taxon>
        <taxon>Fabales</taxon>
        <taxon>Fabaceae</taxon>
        <taxon>Papilionoideae</taxon>
        <taxon>50 kb inversion clade</taxon>
        <taxon>NPAAA clade</taxon>
        <taxon>indigoferoid/millettioid clade</taxon>
        <taxon>Phaseoleae</taxon>
        <taxon>Canavalia</taxon>
    </lineage>
</organism>
<name>A0AAN9Q406_CANGL</name>
<evidence type="ECO:0000313" key="1">
    <source>
        <dbReference type="EMBL" id="KAK7323750.1"/>
    </source>
</evidence>
<proteinExistence type="predicted"/>
<reference evidence="1 2" key="1">
    <citation type="submission" date="2024-01" db="EMBL/GenBank/DDBJ databases">
        <title>The genomes of 5 underutilized Papilionoideae crops provide insights into root nodulation and disease resistanc.</title>
        <authorList>
            <person name="Jiang F."/>
        </authorList>
    </citation>
    <scope>NUCLEOTIDE SEQUENCE [LARGE SCALE GENOMIC DNA]</scope>
    <source>
        <strain evidence="1">LVBAO_FW01</strain>
        <tissue evidence="1">Leaves</tissue>
    </source>
</reference>
<evidence type="ECO:0000313" key="2">
    <source>
        <dbReference type="Proteomes" id="UP001367508"/>
    </source>
</evidence>
<dbReference type="EMBL" id="JAYMYQ010000006">
    <property type="protein sequence ID" value="KAK7323750.1"/>
    <property type="molecule type" value="Genomic_DNA"/>
</dbReference>
<accession>A0AAN9Q406</accession>
<gene>
    <name evidence="1" type="ORF">VNO77_27241</name>
</gene>
<protein>
    <submittedName>
        <fullName evidence="1">Uncharacterized protein</fullName>
    </submittedName>
</protein>
<sequence>MKGPLWTRALWGLRQLSGVIDLGFASALIEENSHGETLTLGCASNQATQMQLALPTTGDSFRAKLGMDHQRLEPQKHKKGTLEKKRHQLVLFFYIPKSVGVDGRVVTTSDHMLKLEFALDRKIMVSEVLKMLIGSATSKRSYATGCSDLQQIHRIHEEDMFILEINQQEFRLKPMIAQSSTVHIATVGSYEFIGNNNDSILTSSASYINKVRQVMLKTHVTKLRHLFATAICRKTMIIDIKFCIRLAMQEAFRTISSIKLITKGNRPKLKAWLGG</sequence>
<keyword evidence="2" id="KW-1185">Reference proteome</keyword>
<dbReference type="Proteomes" id="UP001367508">
    <property type="component" value="Unassembled WGS sequence"/>
</dbReference>
<dbReference type="AlphaFoldDB" id="A0AAN9Q406"/>